<keyword evidence="1" id="KW-0175">Coiled coil</keyword>
<dbReference type="Proteomes" id="UP000050795">
    <property type="component" value="Unassembled WGS sequence"/>
</dbReference>
<name>A0AA85IUH0_TRIRE</name>
<evidence type="ECO:0000313" key="4">
    <source>
        <dbReference type="WBParaSite" id="TREG1_120670.2"/>
    </source>
</evidence>
<evidence type="ECO:0008006" key="5">
    <source>
        <dbReference type="Google" id="ProtNLM"/>
    </source>
</evidence>
<evidence type="ECO:0000256" key="1">
    <source>
        <dbReference type="SAM" id="Coils"/>
    </source>
</evidence>
<evidence type="ECO:0000313" key="3">
    <source>
        <dbReference type="Proteomes" id="UP000050795"/>
    </source>
</evidence>
<dbReference type="InterPro" id="IPR022786">
    <property type="entry name" value="Geminin/Multicilin"/>
</dbReference>
<dbReference type="WBParaSite" id="TREG1_120670.2">
    <property type="protein sequence ID" value="TREG1_120670.2"/>
    <property type="gene ID" value="TREG1_120670"/>
</dbReference>
<dbReference type="SUPFAM" id="SSF111469">
    <property type="entry name" value="Geminin coiled-coil domain"/>
    <property type="match status" value="1"/>
</dbReference>
<feature type="coiled-coil region" evidence="1">
    <location>
        <begin position="121"/>
        <end position="155"/>
    </location>
</feature>
<dbReference type="AlphaFoldDB" id="A0AA85IUH0"/>
<dbReference type="GO" id="GO:0006275">
    <property type="term" value="P:regulation of DNA replication"/>
    <property type="evidence" value="ECO:0007669"/>
    <property type="project" value="InterPro"/>
</dbReference>
<reference evidence="4" key="2">
    <citation type="submission" date="2023-11" db="UniProtKB">
        <authorList>
            <consortium name="WormBaseParasite"/>
        </authorList>
    </citation>
    <scope>IDENTIFICATION</scope>
</reference>
<sequence>MEVQRRGLRLLNTYGPVELKKTATKPGVNTHSKPSPVGTVQKPVKTANQPKILKYSVYVDPVEDKCQHCGSQRPKKSGEQVKETKEMSVQVNRTDLNELLCSVDPSSEYWESIAEERRVALKETLDENKQLCELVEKLNLEIDRLNSLIAQKESTKKA</sequence>
<evidence type="ECO:0000256" key="2">
    <source>
        <dbReference type="SAM" id="MobiDB-lite"/>
    </source>
</evidence>
<accession>A0AA85IUH0</accession>
<reference evidence="3" key="1">
    <citation type="submission" date="2022-06" db="EMBL/GenBank/DDBJ databases">
        <authorList>
            <person name="Berger JAMES D."/>
            <person name="Berger JAMES D."/>
        </authorList>
    </citation>
    <scope>NUCLEOTIDE SEQUENCE [LARGE SCALE GENOMIC DNA]</scope>
</reference>
<feature type="region of interest" description="Disordered" evidence="2">
    <location>
        <begin position="24"/>
        <end position="43"/>
    </location>
</feature>
<protein>
    <recommendedName>
        <fullName evidence="5">Geminin</fullName>
    </recommendedName>
</protein>
<keyword evidence="3" id="KW-1185">Reference proteome</keyword>
<organism evidence="3 4">
    <name type="scientific">Trichobilharzia regenti</name>
    <name type="common">Nasal bird schistosome</name>
    <dbReference type="NCBI Taxonomy" id="157069"/>
    <lineage>
        <taxon>Eukaryota</taxon>
        <taxon>Metazoa</taxon>
        <taxon>Spiralia</taxon>
        <taxon>Lophotrochozoa</taxon>
        <taxon>Platyhelminthes</taxon>
        <taxon>Trematoda</taxon>
        <taxon>Digenea</taxon>
        <taxon>Strigeidida</taxon>
        <taxon>Schistosomatoidea</taxon>
        <taxon>Schistosomatidae</taxon>
        <taxon>Trichobilharzia</taxon>
    </lineage>
</organism>
<dbReference type="Pfam" id="PF07412">
    <property type="entry name" value="Geminin"/>
    <property type="match status" value="1"/>
</dbReference>
<dbReference type="Gene3D" id="1.20.5.1180">
    <property type="entry name" value="Geminin coiled-coil domain"/>
    <property type="match status" value="1"/>
</dbReference>
<proteinExistence type="predicted"/>